<accession>A0ABW1SDK2</accession>
<comment type="caution">
    <text evidence="1">The sequence shown here is derived from an EMBL/GenBank/DDBJ whole genome shotgun (WGS) entry which is preliminary data.</text>
</comment>
<keyword evidence="2" id="KW-1185">Reference proteome</keyword>
<proteinExistence type="predicted"/>
<evidence type="ECO:0000313" key="2">
    <source>
        <dbReference type="Proteomes" id="UP001596303"/>
    </source>
</evidence>
<organism evidence="1 2">
    <name type="scientific">Ponticaulis profundi</name>
    <dbReference type="NCBI Taxonomy" id="2665222"/>
    <lineage>
        <taxon>Bacteria</taxon>
        <taxon>Pseudomonadati</taxon>
        <taxon>Pseudomonadota</taxon>
        <taxon>Alphaproteobacteria</taxon>
        <taxon>Hyphomonadales</taxon>
        <taxon>Hyphomonadaceae</taxon>
        <taxon>Ponticaulis</taxon>
    </lineage>
</organism>
<dbReference type="Proteomes" id="UP001596303">
    <property type="component" value="Unassembled WGS sequence"/>
</dbReference>
<evidence type="ECO:0000313" key="1">
    <source>
        <dbReference type="EMBL" id="MFC6199509.1"/>
    </source>
</evidence>
<evidence type="ECO:0008006" key="3">
    <source>
        <dbReference type="Google" id="ProtNLM"/>
    </source>
</evidence>
<gene>
    <name evidence="1" type="ORF">ACFQDM_15600</name>
</gene>
<dbReference type="EMBL" id="JBHSSW010000045">
    <property type="protein sequence ID" value="MFC6199509.1"/>
    <property type="molecule type" value="Genomic_DNA"/>
</dbReference>
<name>A0ABW1SDK2_9PROT</name>
<dbReference type="RefSeq" id="WP_377380608.1">
    <property type="nucleotide sequence ID" value="NZ_JBHSSW010000045.1"/>
</dbReference>
<sequence length="202" mass="20673">MKQYLFIGALGGLAILGLPGFASPSSTGEGYLDGTVGDTCLLEPLAYGGSNNASLAAGATSSAATIDFTDMVDPATALFKLNNVNITLTVSGYCNYVHSISLQTSTSKFAAQDTGNLPTITSDSFTTEIDYNAVFVWADVTSTFLNTQGQSGVTTSNPGTIAGAYRGTGMLSINLANPNDVNAPLVAGSWSDTLTMQIGAAL</sequence>
<protein>
    <recommendedName>
        <fullName evidence="3">Spore coat protein U domain-containing protein</fullName>
    </recommendedName>
</protein>
<reference evidence="2" key="1">
    <citation type="journal article" date="2019" name="Int. J. Syst. Evol. Microbiol.">
        <title>The Global Catalogue of Microorganisms (GCM) 10K type strain sequencing project: providing services to taxonomists for standard genome sequencing and annotation.</title>
        <authorList>
            <consortium name="The Broad Institute Genomics Platform"/>
            <consortium name="The Broad Institute Genome Sequencing Center for Infectious Disease"/>
            <person name="Wu L."/>
            <person name="Ma J."/>
        </authorList>
    </citation>
    <scope>NUCLEOTIDE SEQUENCE [LARGE SCALE GENOMIC DNA]</scope>
    <source>
        <strain evidence="2">CGMCC-1.15741</strain>
    </source>
</reference>